<dbReference type="InterPro" id="IPR043168">
    <property type="entry name" value="DegV_C"/>
</dbReference>
<dbReference type="Pfam" id="PF02645">
    <property type="entry name" value="DegV"/>
    <property type="match status" value="1"/>
</dbReference>
<dbReference type="Proteomes" id="UP000220752">
    <property type="component" value="Unassembled WGS sequence"/>
</dbReference>
<dbReference type="EMBL" id="NMTQ01000031">
    <property type="protein sequence ID" value="PDX58329.1"/>
    <property type="molecule type" value="Genomic_DNA"/>
</dbReference>
<dbReference type="NCBIfam" id="TIGR00762">
    <property type="entry name" value="DegV"/>
    <property type="match status" value="1"/>
</dbReference>
<dbReference type="InterPro" id="IPR003797">
    <property type="entry name" value="DegV"/>
</dbReference>
<proteinExistence type="predicted"/>
<comment type="caution">
    <text evidence="2">The sequence shown here is derived from an EMBL/GenBank/DDBJ whole genome shotgun (WGS) entry which is preliminary data.</text>
</comment>
<evidence type="ECO:0000313" key="2">
    <source>
        <dbReference type="EMBL" id="PDX58329.1"/>
    </source>
</evidence>
<sequence length="282" mass="30685">MRIKITADSTCDLSEELLAQWDIALMPMHILMGEDSYLDGVTIHPADVFAYVNAGGKMPKSAAANLVEYTDFFEPFAKECDAVIHISVSSKLSSCFQNAKLAAGEFENVYVVDSQNICTGQGYLVLKAAKWAADGLTPRNITMRLQSLAKRVELSFVLDRLDFMAKSGRCSGVLAFGANLLGIKPALEVIDGELKVVKKYRGSLPICVGKYITDRLVERDDIEDSLVFISSCQPKPGCMDAVKAGLKKYASFKECHETDIGTTIGGYSGPGTIGIVFARKEK</sequence>
<gene>
    <name evidence="2" type="ORF">CGS46_08285</name>
</gene>
<accession>A0A2A6ZAB6</accession>
<dbReference type="PROSITE" id="PS51482">
    <property type="entry name" value="DEGV"/>
    <property type="match status" value="1"/>
</dbReference>
<evidence type="ECO:0000256" key="1">
    <source>
        <dbReference type="ARBA" id="ARBA00023121"/>
    </source>
</evidence>
<protein>
    <submittedName>
        <fullName evidence="2">6-phosphogluconate dehydratase</fullName>
    </submittedName>
</protein>
<name>A0A2A6ZAB6_9FIRM</name>
<dbReference type="GO" id="GO:0008289">
    <property type="term" value="F:lipid binding"/>
    <property type="evidence" value="ECO:0007669"/>
    <property type="project" value="UniProtKB-KW"/>
</dbReference>
<keyword evidence="3" id="KW-1185">Reference proteome</keyword>
<organism evidence="2 3">
    <name type="scientific">Faecalibacterium langellae</name>
    <dbReference type="NCBI Taxonomy" id="3435293"/>
    <lineage>
        <taxon>Bacteria</taxon>
        <taxon>Bacillati</taxon>
        <taxon>Bacillota</taxon>
        <taxon>Clostridia</taxon>
        <taxon>Eubacteriales</taxon>
        <taxon>Oscillospiraceae</taxon>
        <taxon>Faecalibacterium</taxon>
    </lineage>
</organism>
<dbReference type="PANTHER" id="PTHR33434:SF2">
    <property type="entry name" value="FATTY ACID-BINDING PROTEIN TM_1468"/>
    <property type="match status" value="1"/>
</dbReference>
<evidence type="ECO:0000313" key="3">
    <source>
        <dbReference type="Proteomes" id="UP000220752"/>
    </source>
</evidence>
<reference evidence="2 3" key="1">
    <citation type="journal article" date="2017" name="Front. Microbiol.">
        <title>New Insights into the Diversity of the Genus Faecalibacterium.</title>
        <authorList>
            <person name="Benevides L."/>
            <person name="Burman S."/>
            <person name="Martin R."/>
            <person name="Robert V."/>
            <person name="Thomas M."/>
            <person name="Miquel S."/>
            <person name="Chain F."/>
            <person name="Sokol H."/>
            <person name="Bermudez-Humaran L.G."/>
            <person name="Morrison M."/>
            <person name="Langella P."/>
            <person name="Azevedo V.A."/>
            <person name="Chatel J.M."/>
            <person name="Soares S."/>
        </authorList>
    </citation>
    <scope>NUCLEOTIDE SEQUENCE [LARGE SCALE GENOMIC DNA]</scope>
    <source>
        <strain evidence="3">CNCM I-4540</strain>
    </source>
</reference>
<dbReference type="Gene3D" id="3.30.1180.10">
    <property type="match status" value="1"/>
</dbReference>
<dbReference type="Gene3D" id="3.40.50.10170">
    <property type="match status" value="1"/>
</dbReference>
<dbReference type="AlphaFoldDB" id="A0A2A6ZAB6"/>
<dbReference type="PANTHER" id="PTHR33434">
    <property type="entry name" value="DEGV DOMAIN-CONTAINING PROTEIN DR_1986-RELATED"/>
    <property type="match status" value="1"/>
</dbReference>
<dbReference type="InterPro" id="IPR050270">
    <property type="entry name" value="DegV_domain_contain"/>
</dbReference>
<dbReference type="SUPFAM" id="SSF82549">
    <property type="entry name" value="DAK1/DegV-like"/>
    <property type="match status" value="1"/>
</dbReference>
<keyword evidence="1" id="KW-0446">Lipid-binding</keyword>